<dbReference type="InterPro" id="IPR028098">
    <property type="entry name" value="Glyco_trans_4-like_N"/>
</dbReference>
<keyword evidence="2 4" id="KW-0808">Transferase</keyword>
<dbReference type="Pfam" id="PF13439">
    <property type="entry name" value="Glyco_transf_4"/>
    <property type="match status" value="1"/>
</dbReference>
<keyword evidence="5" id="KW-1185">Reference proteome</keyword>
<reference evidence="4 5" key="1">
    <citation type="submission" date="2024-10" db="EMBL/GenBank/DDBJ databases">
        <title>The Natural Products Discovery Center: Release of the First 8490 Sequenced Strains for Exploring Actinobacteria Biosynthetic Diversity.</title>
        <authorList>
            <person name="Kalkreuter E."/>
            <person name="Kautsar S.A."/>
            <person name="Yang D."/>
            <person name="Bader C.D."/>
            <person name="Teijaro C.N."/>
            <person name="Fluegel L."/>
            <person name="Davis C.M."/>
            <person name="Simpson J.R."/>
            <person name="Lauterbach L."/>
            <person name="Steele A.D."/>
            <person name="Gui C."/>
            <person name="Meng S."/>
            <person name="Li G."/>
            <person name="Viehrig K."/>
            <person name="Ye F."/>
            <person name="Su P."/>
            <person name="Kiefer A.F."/>
            <person name="Nichols A."/>
            <person name="Cepeda A.J."/>
            <person name="Yan W."/>
            <person name="Fan B."/>
            <person name="Jiang Y."/>
            <person name="Adhikari A."/>
            <person name="Zheng C.-J."/>
            <person name="Schuster L."/>
            <person name="Cowan T.M."/>
            <person name="Smanski M.J."/>
            <person name="Chevrette M.G."/>
            <person name="De Carvalho L.P.S."/>
            <person name="Shen B."/>
        </authorList>
    </citation>
    <scope>NUCLEOTIDE SEQUENCE [LARGE SCALE GENOMIC DNA]</scope>
    <source>
        <strain evidence="4 5">NPDC020327</strain>
    </source>
</reference>
<dbReference type="PANTHER" id="PTHR45947:SF3">
    <property type="entry name" value="SULFOQUINOVOSYL TRANSFERASE SQD2"/>
    <property type="match status" value="1"/>
</dbReference>
<dbReference type="InterPro" id="IPR050194">
    <property type="entry name" value="Glycosyltransferase_grp1"/>
</dbReference>
<dbReference type="CDD" id="cd03801">
    <property type="entry name" value="GT4_PimA-like"/>
    <property type="match status" value="1"/>
</dbReference>
<dbReference type="RefSeq" id="WP_157859046.1">
    <property type="nucleotide sequence ID" value="NZ_JBIRWE010000001.1"/>
</dbReference>
<dbReference type="Gene3D" id="3.40.50.2000">
    <property type="entry name" value="Glycogen Phosphorylase B"/>
    <property type="match status" value="2"/>
</dbReference>
<comment type="caution">
    <text evidence="4">The sequence shown here is derived from an EMBL/GenBank/DDBJ whole genome shotgun (WGS) entry which is preliminary data.</text>
</comment>
<protein>
    <submittedName>
        <fullName evidence="4">Glycosyltransferase family 4 protein</fullName>
        <ecNumber evidence="4">2.4.-.-</ecNumber>
    </submittedName>
</protein>
<name>A0ABW7UMM3_9ACTN</name>
<dbReference type="EC" id="2.4.-.-" evidence="4"/>
<dbReference type="Pfam" id="PF13692">
    <property type="entry name" value="Glyco_trans_1_4"/>
    <property type="match status" value="1"/>
</dbReference>
<sequence>MIDSPRIFIFSREYPPTTVGGTSTVARNLAVGLAAEGWDVGVVTTRVDGDGDVRERVDGIEVLRTGAGLVYNSGTGLADQSLRTHRRLHAAAERLAAEIGAPDVVALPDLFCHPEATMFARTYSAPLVNILLQDFRAITPYDRDTHRVTSGVSAERAHLLALEEKAVRGSDHTVFISQALSDAITGYYPGDIAPHSVVHLGVDPDEIAAVEADTGRLTRLDTLVPGAPGAQRPPLLIACGRVVPVKGFAQLLSALALLGSVERPGAPAVVPRLGLVGVGPEEPHLRKLCAQLGLTDRVSFLGDVPRREALGWMSVADVAVVPSLWESFCYVCAEMMAFGRPVVATAVDSLRELMPGSEYGFPVAVKGPSGSRVLEPLDLAHALREALSRPDAAMTRGAAARDRIMGHFTNDRFARGISALGRELLAVRHG</sequence>
<dbReference type="Proteomes" id="UP001611548">
    <property type="component" value="Unassembled WGS sequence"/>
</dbReference>
<organism evidence="4 5">
    <name type="scientific">Streptomyces pathocidini</name>
    <dbReference type="NCBI Taxonomy" id="1650571"/>
    <lineage>
        <taxon>Bacteria</taxon>
        <taxon>Bacillati</taxon>
        <taxon>Actinomycetota</taxon>
        <taxon>Actinomycetes</taxon>
        <taxon>Kitasatosporales</taxon>
        <taxon>Streptomycetaceae</taxon>
        <taxon>Streptomyces</taxon>
    </lineage>
</organism>
<evidence type="ECO:0000259" key="3">
    <source>
        <dbReference type="Pfam" id="PF13439"/>
    </source>
</evidence>
<accession>A0ABW7UMM3</accession>
<evidence type="ECO:0000256" key="1">
    <source>
        <dbReference type="ARBA" id="ARBA00022676"/>
    </source>
</evidence>
<gene>
    <name evidence="4" type="ORF">ACH429_00685</name>
</gene>
<evidence type="ECO:0000313" key="5">
    <source>
        <dbReference type="Proteomes" id="UP001611548"/>
    </source>
</evidence>
<dbReference type="PANTHER" id="PTHR45947">
    <property type="entry name" value="SULFOQUINOVOSYL TRANSFERASE SQD2"/>
    <property type="match status" value="1"/>
</dbReference>
<feature type="domain" description="Glycosyltransferase subfamily 4-like N-terminal" evidence="3">
    <location>
        <begin position="19"/>
        <end position="205"/>
    </location>
</feature>
<dbReference type="SUPFAM" id="SSF53756">
    <property type="entry name" value="UDP-Glycosyltransferase/glycogen phosphorylase"/>
    <property type="match status" value="1"/>
</dbReference>
<evidence type="ECO:0000313" key="4">
    <source>
        <dbReference type="EMBL" id="MFI1962657.1"/>
    </source>
</evidence>
<dbReference type="EMBL" id="JBIRWE010000001">
    <property type="protein sequence ID" value="MFI1962657.1"/>
    <property type="molecule type" value="Genomic_DNA"/>
</dbReference>
<proteinExistence type="predicted"/>
<evidence type="ECO:0000256" key="2">
    <source>
        <dbReference type="ARBA" id="ARBA00022679"/>
    </source>
</evidence>
<dbReference type="GO" id="GO:0016757">
    <property type="term" value="F:glycosyltransferase activity"/>
    <property type="evidence" value="ECO:0007669"/>
    <property type="project" value="UniProtKB-KW"/>
</dbReference>
<keyword evidence="1 4" id="KW-0328">Glycosyltransferase</keyword>